<proteinExistence type="predicted"/>
<comment type="caution">
    <text evidence="1">The sequence shown here is derived from an EMBL/GenBank/DDBJ whole genome shotgun (WGS) entry which is preliminary data.</text>
</comment>
<gene>
    <name evidence="1" type="ORF">CHS0354_007480</name>
</gene>
<organism evidence="1 2">
    <name type="scientific">Potamilus streckersoni</name>
    <dbReference type="NCBI Taxonomy" id="2493646"/>
    <lineage>
        <taxon>Eukaryota</taxon>
        <taxon>Metazoa</taxon>
        <taxon>Spiralia</taxon>
        <taxon>Lophotrochozoa</taxon>
        <taxon>Mollusca</taxon>
        <taxon>Bivalvia</taxon>
        <taxon>Autobranchia</taxon>
        <taxon>Heteroconchia</taxon>
        <taxon>Palaeoheterodonta</taxon>
        <taxon>Unionida</taxon>
        <taxon>Unionoidea</taxon>
        <taxon>Unionidae</taxon>
        <taxon>Ambleminae</taxon>
        <taxon>Lampsilini</taxon>
        <taxon>Potamilus</taxon>
    </lineage>
</organism>
<reference evidence="1" key="3">
    <citation type="submission" date="2023-05" db="EMBL/GenBank/DDBJ databases">
        <authorList>
            <person name="Smith C.H."/>
        </authorList>
    </citation>
    <scope>NUCLEOTIDE SEQUENCE</scope>
    <source>
        <strain evidence="1">CHS0354</strain>
        <tissue evidence="1">Mantle</tissue>
    </source>
</reference>
<protein>
    <submittedName>
        <fullName evidence="1">Uncharacterized protein</fullName>
    </submittedName>
</protein>
<accession>A0AAE0SW57</accession>
<dbReference type="Proteomes" id="UP001195483">
    <property type="component" value="Unassembled WGS sequence"/>
</dbReference>
<name>A0AAE0SW57_9BIVA</name>
<dbReference type="EMBL" id="JAEAOA010000513">
    <property type="protein sequence ID" value="KAK3599013.1"/>
    <property type="molecule type" value="Genomic_DNA"/>
</dbReference>
<keyword evidence="2" id="KW-1185">Reference proteome</keyword>
<evidence type="ECO:0000313" key="1">
    <source>
        <dbReference type="EMBL" id="KAK3599013.1"/>
    </source>
</evidence>
<reference evidence="1" key="2">
    <citation type="journal article" date="2021" name="Genome Biol. Evol.">
        <title>Developing a high-quality reference genome for a parasitic bivalve with doubly uniparental inheritance (Bivalvia: Unionida).</title>
        <authorList>
            <person name="Smith C.H."/>
        </authorList>
    </citation>
    <scope>NUCLEOTIDE SEQUENCE</scope>
    <source>
        <strain evidence="1">CHS0354</strain>
        <tissue evidence="1">Mantle</tissue>
    </source>
</reference>
<evidence type="ECO:0000313" key="2">
    <source>
        <dbReference type="Proteomes" id="UP001195483"/>
    </source>
</evidence>
<reference evidence="1" key="1">
    <citation type="journal article" date="2021" name="Genome Biol. Evol.">
        <title>A High-Quality Reference Genome for a Parasitic Bivalve with Doubly Uniparental Inheritance (Bivalvia: Unionida).</title>
        <authorList>
            <person name="Smith C.H."/>
        </authorList>
    </citation>
    <scope>NUCLEOTIDE SEQUENCE</scope>
    <source>
        <strain evidence="1">CHS0354</strain>
    </source>
</reference>
<sequence>MALIQYLPDKSEKCSILGYRNFLDPLKHFDRLHLYLCEKTGRRGQVTIERLVRFATGASREPLLGFSMNPTIHFAQGNKLILSVDIVDYELFDIPFLSDFFGLEEKSRMIYLLYFTHCIVSIGKALVTSVIQEYALDV</sequence>
<dbReference type="AlphaFoldDB" id="A0AAE0SW57"/>